<dbReference type="PANTHER" id="PTHR45631">
    <property type="entry name" value="OS07G0107800 PROTEIN-RELATED"/>
    <property type="match status" value="1"/>
</dbReference>
<dbReference type="Proteomes" id="UP000015105">
    <property type="component" value="Chromosome 6D"/>
</dbReference>
<dbReference type="SUPFAM" id="SSF56112">
    <property type="entry name" value="Protein kinase-like (PK-like)"/>
    <property type="match status" value="1"/>
</dbReference>
<dbReference type="EnsemblPlants" id="AET6Gv20316900.3">
    <property type="protein sequence ID" value="AET6Gv20316900.3"/>
    <property type="gene ID" value="AET6Gv20316900"/>
</dbReference>
<feature type="region of interest" description="Disordered" evidence="18">
    <location>
        <begin position="857"/>
        <end position="906"/>
    </location>
</feature>
<keyword evidence="12" id="KW-0067">ATP-binding</keyword>
<dbReference type="PANTHER" id="PTHR45631:SF148">
    <property type="entry name" value="PROTEIN KINASE DOMAIN-CONTAINING PROTEIN"/>
    <property type="match status" value="1"/>
</dbReference>
<dbReference type="GO" id="GO:0004674">
    <property type="term" value="F:protein serine/threonine kinase activity"/>
    <property type="evidence" value="ECO:0007669"/>
    <property type="project" value="UniProtKB-KW"/>
</dbReference>
<dbReference type="EC" id="2.7.11.1" evidence="2"/>
<dbReference type="GO" id="GO:0005524">
    <property type="term" value="F:ATP binding"/>
    <property type="evidence" value="ECO:0007669"/>
    <property type="project" value="UniProtKB-KW"/>
</dbReference>
<keyword evidence="14 19" id="KW-0472">Membrane</keyword>
<keyword evidence="8 20" id="KW-0732">Signal</keyword>
<dbReference type="Pfam" id="PF07714">
    <property type="entry name" value="PK_Tyr_Ser-Thr"/>
    <property type="match status" value="1"/>
</dbReference>
<reference evidence="23" key="2">
    <citation type="journal article" date="2017" name="Nat. Plants">
        <title>The Aegilops tauschii genome reveals multiple impacts of transposons.</title>
        <authorList>
            <person name="Zhao G."/>
            <person name="Zou C."/>
            <person name="Li K."/>
            <person name="Wang K."/>
            <person name="Li T."/>
            <person name="Gao L."/>
            <person name="Zhang X."/>
            <person name="Wang H."/>
            <person name="Yang Z."/>
            <person name="Liu X."/>
            <person name="Jiang W."/>
            <person name="Mao L."/>
            <person name="Kong X."/>
            <person name="Jiao Y."/>
            <person name="Jia J."/>
        </authorList>
    </citation>
    <scope>NUCLEOTIDE SEQUENCE [LARGE SCALE GENOMIC DNA]</scope>
    <source>
        <strain evidence="23">cv. AL8/78</strain>
    </source>
</reference>
<dbReference type="OMA" id="NPSEIMG"/>
<dbReference type="GO" id="GO:0016020">
    <property type="term" value="C:membrane"/>
    <property type="evidence" value="ECO:0007669"/>
    <property type="project" value="UniProtKB-SubCell"/>
</dbReference>
<name>A0A453NC79_AEGTS</name>
<dbReference type="PROSITE" id="PS00108">
    <property type="entry name" value="PROTEIN_KINASE_ST"/>
    <property type="match status" value="1"/>
</dbReference>
<dbReference type="InterPro" id="IPR008271">
    <property type="entry name" value="Ser/Thr_kinase_AS"/>
</dbReference>
<evidence type="ECO:0000256" key="4">
    <source>
        <dbReference type="ARBA" id="ARBA00022553"/>
    </source>
</evidence>
<feature type="domain" description="Protein kinase" evidence="21">
    <location>
        <begin position="575"/>
        <end position="849"/>
    </location>
</feature>
<dbReference type="Gramene" id="AET6Gv20316900.3">
    <property type="protein sequence ID" value="AET6Gv20316900.3"/>
    <property type="gene ID" value="AET6Gv20316900"/>
</dbReference>
<dbReference type="Gene3D" id="1.10.510.10">
    <property type="entry name" value="Transferase(Phosphotransferase) domain 1"/>
    <property type="match status" value="1"/>
</dbReference>
<accession>A0A453NC79</accession>
<dbReference type="InterPro" id="IPR024788">
    <property type="entry name" value="Malectin-like_Carb-bd_dom"/>
</dbReference>
<keyword evidence="3" id="KW-0723">Serine/threonine-protein kinase</keyword>
<keyword evidence="5" id="KW-0433">Leucine-rich repeat</keyword>
<evidence type="ECO:0000256" key="6">
    <source>
        <dbReference type="ARBA" id="ARBA00022679"/>
    </source>
</evidence>
<reference evidence="22" key="5">
    <citation type="journal article" date="2021" name="G3 (Bethesda)">
        <title>Aegilops tauschii genome assembly Aet v5.0 features greater sequence contiguity and improved annotation.</title>
        <authorList>
            <person name="Wang L."/>
            <person name="Zhu T."/>
            <person name="Rodriguez J.C."/>
            <person name="Deal K.R."/>
            <person name="Dubcovsky J."/>
            <person name="McGuire P.E."/>
            <person name="Lux T."/>
            <person name="Spannagl M."/>
            <person name="Mayer K.F.X."/>
            <person name="Baldrich P."/>
            <person name="Meyers B.C."/>
            <person name="Huo N."/>
            <person name="Gu Y.Q."/>
            <person name="Zhou H."/>
            <person name="Devos K.M."/>
            <person name="Bennetzen J.L."/>
            <person name="Unver T."/>
            <person name="Budak H."/>
            <person name="Gulick P.J."/>
            <person name="Galiba G."/>
            <person name="Kalapos B."/>
            <person name="Nelson D.R."/>
            <person name="Li P."/>
            <person name="You F.M."/>
            <person name="Luo M.C."/>
            <person name="Dvorak J."/>
        </authorList>
    </citation>
    <scope>NUCLEOTIDE SEQUENCE [LARGE SCALE GENOMIC DNA]</scope>
    <source>
        <strain evidence="22">cv. AL8/78</strain>
    </source>
</reference>
<feature type="signal peptide" evidence="20">
    <location>
        <begin position="1"/>
        <end position="18"/>
    </location>
</feature>
<dbReference type="KEGG" id="ats:109742729"/>
<dbReference type="InterPro" id="IPR032675">
    <property type="entry name" value="LRR_dom_sf"/>
</dbReference>
<keyword evidence="13 19" id="KW-1133">Transmembrane helix</keyword>
<evidence type="ECO:0000256" key="7">
    <source>
        <dbReference type="ARBA" id="ARBA00022692"/>
    </source>
</evidence>
<keyword evidence="9" id="KW-0677">Repeat</keyword>
<evidence type="ECO:0000256" key="18">
    <source>
        <dbReference type="SAM" id="MobiDB-lite"/>
    </source>
</evidence>
<keyword evidence="15" id="KW-0675">Receptor</keyword>
<dbReference type="PROSITE" id="PS50011">
    <property type="entry name" value="PROTEIN_KINASE_DOM"/>
    <property type="match status" value="1"/>
</dbReference>
<keyword evidence="6" id="KW-0808">Transferase</keyword>
<reference evidence="22" key="4">
    <citation type="submission" date="2019-03" db="UniProtKB">
        <authorList>
            <consortium name="EnsemblPlants"/>
        </authorList>
    </citation>
    <scope>IDENTIFICATION</scope>
</reference>
<dbReference type="FunFam" id="3.30.200.20:FF:000178">
    <property type="entry name" value="serine/threonine-protein kinase PBS1-like"/>
    <property type="match status" value="1"/>
</dbReference>
<dbReference type="FunFam" id="3.80.10.10:FF:000129">
    <property type="entry name" value="Leucine-rich repeat receptor-like kinase"/>
    <property type="match status" value="1"/>
</dbReference>
<reference evidence="23" key="1">
    <citation type="journal article" date="2014" name="Science">
        <title>Ancient hybridizations among the ancestral genomes of bread wheat.</title>
        <authorList>
            <consortium name="International Wheat Genome Sequencing Consortium,"/>
            <person name="Marcussen T."/>
            <person name="Sandve S.R."/>
            <person name="Heier L."/>
            <person name="Spannagl M."/>
            <person name="Pfeifer M."/>
            <person name="Jakobsen K.S."/>
            <person name="Wulff B.B."/>
            <person name="Steuernagel B."/>
            <person name="Mayer K.F."/>
            <person name="Olsen O.A."/>
        </authorList>
    </citation>
    <scope>NUCLEOTIDE SEQUENCE [LARGE SCALE GENOMIC DNA]</scope>
    <source>
        <strain evidence="23">cv. AL8/78</strain>
    </source>
</reference>
<dbReference type="PROSITE" id="PS51450">
    <property type="entry name" value="LRR"/>
    <property type="match status" value="1"/>
</dbReference>
<evidence type="ECO:0000256" key="14">
    <source>
        <dbReference type="ARBA" id="ARBA00023136"/>
    </source>
</evidence>
<evidence type="ECO:0000313" key="23">
    <source>
        <dbReference type="Proteomes" id="UP000015105"/>
    </source>
</evidence>
<evidence type="ECO:0000256" key="19">
    <source>
        <dbReference type="SAM" id="Phobius"/>
    </source>
</evidence>
<evidence type="ECO:0000256" key="10">
    <source>
        <dbReference type="ARBA" id="ARBA00022741"/>
    </source>
</evidence>
<evidence type="ECO:0000256" key="16">
    <source>
        <dbReference type="ARBA" id="ARBA00047899"/>
    </source>
</evidence>
<evidence type="ECO:0000256" key="3">
    <source>
        <dbReference type="ARBA" id="ARBA00022527"/>
    </source>
</evidence>
<keyword evidence="23" id="KW-1185">Reference proteome</keyword>
<dbReference type="FunFam" id="1.10.510.10:FF:000146">
    <property type="entry name" value="LRR receptor-like serine/threonine-protein kinase IOS1"/>
    <property type="match status" value="1"/>
</dbReference>
<keyword evidence="10" id="KW-0547">Nucleotide-binding</keyword>
<evidence type="ECO:0000256" key="5">
    <source>
        <dbReference type="ARBA" id="ARBA00022614"/>
    </source>
</evidence>
<dbReference type="PRINTS" id="PR00019">
    <property type="entry name" value="LEURICHRPT"/>
</dbReference>
<organism evidence="22 23">
    <name type="scientific">Aegilops tauschii subsp. strangulata</name>
    <name type="common">Goatgrass</name>
    <dbReference type="NCBI Taxonomy" id="200361"/>
    <lineage>
        <taxon>Eukaryota</taxon>
        <taxon>Viridiplantae</taxon>
        <taxon>Streptophyta</taxon>
        <taxon>Embryophyta</taxon>
        <taxon>Tracheophyta</taxon>
        <taxon>Spermatophyta</taxon>
        <taxon>Magnoliopsida</taxon>
        <taxon>Liliopsida</taxon>
        <taxon>Poales</taxon>
        <taxon>Poaceae</taxon>
        <taxon>BOP clade</taxon>
        <taxon>Pooideae</taxon>
        <taxon>Triticodae</taxon>
        <taxon>Triticeae</taxon>
        <taxon>Triticinae</taxon>
        <taxon>Aegilops</taxon>
    </lineage>
</organism>
<dbReference type="Pfam" id="PF13855">
    <property type="entry name" value="LRR_8"/>
    <property type="match status" value="1"/>
</dbReference>
<dbReference type="InterPro" id="IPR001245">
    <property type="entry name" value="Ser-Thr/Tyr_kinase_cat_dom"/>
</dbReference>
<keyword evidence="7 19" id="KW-0812">Transmembrane</keyword>
<dbReference type="OrthoDB" id="2017114at2759"/>
<dbReference type="STRING" id="200361.A0A453NC79"/>
<dbReference type="SMART" id="SM00220">
    <property type="entry name" value="S_TKc"/>
    <property type="match status" value="1"/>
</dbReference>
<keyword evidence="11" id="KW-0418">Kinase</keyword>
<dbReference type="AlphaFoldDB" id="A0A453NC79"/>
<keyword evidence="4" id="KW-0597">Phosphoprotein</keyword>
<evidence type="ECO:0000256" key="8">
    <source>
        <dbReference type="ARBA" id="ARBA00022729"/>
    </source>
</evidence>
<dbReference type="RefSeq" id="XP_020157417.1">
    <property type="nucleotide sequence ID" value="XM_020301828.4"/>
</dbReference>
<evidence type="ECO:0000256" key="11">
    <source>
        <dbReference type="ARBA" id="ARBA00022777"/>
    </source>
</evidence>
<reference evidence="22" key="3">
    <citation type="journal article" date="2017" name="Nature">
        <title>Genome sequence of the progenitor of the wheat D genome Aegilops tauschii.</title>
        <authorList>
            <person name="Luo M.C."/>
            <person name="Gu Y.Q."/>
            <person name="Puiu D."/>
            <person name="Wang H."/>
            <person name="Twardziok S.O."/>
            <person name="Deal K.R."/>
            <person name="Huo N."/>
            <person name="Zhu T."/>
            <person name="Wang L."/>
            <person name="Wang Y."/>
            <person name="McGuire P.E."/>
            <person name="Liu S."/>
            <person name="Long H."/>
            <person name="Ramasamy R.K."/>
            <person name="Rodriguez J.C."/>
            <person name="Van S.L."/>
            <person name="Yuan L."/>
            <person name="Wang Z."/>
            <person name="Xia Z."/>
            <person name="Xiao L."/>
            <person name="Anderson O.D."/>
            <person name="Ouyang S."/>
            <person name="Liang Y."/>
            <person name="Zimin A.V."/>
            <person name="Pertea G."/>
            <person name="Qi P."/>
            <person name="Bennetzen J.L."/>
            <person name="Dai X."/>
            <person name="Dawson M.W."/>
            <person name="Muller H.G."/>
            <person name="Kugler K."/>
            <person name="Rivarola-Duarte L."/>
            <person name="Spannagl M."/>
            <person name="Mayer K.F.X."/>
            <person name="Lu F.H."/>
            <person name="Bevan M.W."/>
            <person name="Leroy P."/>
            <person name="Li P."/>
            <person name="You F.M."/>
            <person name="Sun Q."/>
            <person name="Liu Z."/>
            <person name="Lyons E."/>
            <person name="Wicker T."/>
            <person name="Salzberg S.L."/>
            <person name="Devos K.M."/>
            <person name="Dvorak J."/>
        </authorList>
    </citation>
    <scope>NUCLEOTIDE SEQUENCE [LARGE SCALE GENOMIC DNA]</scope>
    <source>
        <strain evidence="22">cv. AL8/78</strain>
    </source>
</reference>
<feature type="chain" id="PRO_5019329415" description="non-specific serine/threonine protein kinase" evidence="20">
    <location>
        <begin position="19"/>
        <end position="906"/>
    </location>
</feature>
<dbReference type="CDD" id="cd14066">
    <property type="entry name" value="STKc_IRAK"/>
    <property type="match status" value="1"/>
</dbReference>
<evidence type="ECO:0000256" key="13">
    <source>
        <dbReference type="ARBA" id="ARBA00022989"/>
    </source>
</evidence>
<evidence type="ECO:0000256" key="17">
    <source>
        <dbReference type="ARBA" id="ARBA00048679"/>
    </source>
</evidence>
<evidence type="ECO:0000256" key="2">
    <source>
        <dbReference type="ARBA" id="ARBA00012513"/>
    </source>
</evidence>
<dbReference type="Pfam" id="PF12819">
    <property type="entry name" value="Malectin_like"/>
    <property type="match status" value="1"/>
</dbReference>
<protein>
    <recommendedName>
        <fullName evidence="2">non-specific serine/threonine protein kinase</fullName>
        <ecNumber evidence="2">2.7.11.1</ecNumber>
    </recommendedName>
</protein>
<evidence type="ECO:0000313" key="22">
    <source>
        <dbReference type="EnsemblPlants" id="AET6Gv20316900.3"/>
    </source>
</evidence>
<dbReference type="InterPro" id="IPR011009">
    <property type="entry name" value="Kinase-like_dom_sf"/>
</dbReference>
<comment type="catalytic activity">
    <reaction evidence="17">
        <text>L-seryl-[protein] + ATP = O-phospho-L-seryl-[protein] + ADP + H(+)</text>
        <dbReference type="Rhea" id="RHEA:17989"/>
        <dbReference type="Rhea" id="RHEA-COMP:9863"/>
        <dbReference type="Rhea" id="RHEA-COMP:11604"/>
        <dbReference type="ChEBI" id="CHEBI:15378"/>
        <dbReference type="ChEBI" id="CHEBI:29999"/>
        <dbReference type="ChEBI" id="CHEBI:30616"/>
        <dbReference type="ChEBI" id="CHEBI:83421"/>
        <dbReference type="ChEBI" id="CHEBI:456216"/>
        <dbReference type="EC" id="2.7.11.1"/>
    </reaction>
</comment>
<feature type="transmembrane region" description="Helical" evidence="19">
    <location>
        <begin position="517"/>
        <end position="538"/>
    </location>
</feature>
<evidence type="ECO:0000256" key="20">
    <source>
        <dbReference type="SAM" id="SignalP"/>
    </source>
</evidence>
<evidence type="ECO:0000259" key="21">
    <source>
        <dbReference type="PROSITE" id="PS50011"/>
    </source>
</evidence>
<comment type="catalytic activity">
    <reaction evidence="16">
        <text>L-threonyl-[protein] + ATP = O-phospho-L-threonyl-[protein] + ADP + H(+)</text>
        <dbReference type="Rhea" id="RHEA:46608"/>
        <dbReference type="Rhea" id="RHEA-COMP:11060"/>
        <dbReference type="Rhea" id="RHEA-COMP:11605"/>
        <dbReference type="ChEBI" id="CHEBI:15378"/>
        <dbReference type="ChEBI" id="CHEBI:30013"/>
        <dbReference type="ChEBI" id="CHEBI:30616"/>
        <dbReference type="ChEBI" id="CHEBI:61977"/>
        <dbReference type="ChEBI" id="CHEBI:456216"/>
        <dbReference type="EC" id="2.7.11.1"/>
    </reaction>
</comment>
<proteinExistence type="predicted"/>
<dbReference type="Gene3D" id="3.30.200.20">
    <property type="entry name" value="Phosphorylase Kinase, domain 1"/>
    <property type="match status" value="1"/>
</dbReference>
<dbReference type="Gene3D" id="3.80.10.10">
    <property type="entry name" value="Ribonuclease Inhibitor"/>
    <property type="match status" value="1"/>
</dbReference>
<comment type="subcellular location">
    <subcellularLocation>
        <location evidence="1">Membrane</location>
        <topology evidence="1">Single-pass membrane protein</topology>
    </subcellularLocation>
</comment>
<evidence type="ECO:0000256" key="1">
    <source>
        <dbReference type="ARBA" id="ARBA00004167"/>
    </source>
</evidence>
<feature type="compositionally biased region" description="Low complexity" evidence="18">
    <location>
        <begin position="888"/>
        <end position="906"/>
    </location>
</feature>
<dbReference type="SUPFAM" id="SSF52058">
    <property type="entry name" value="L domain-like"/>
    <property type="match status" value="1"/>
</dbReference>
<evidence type="ECO:0000256" key="12">
    <source>
        <dbReference type="ARBA" id="ARBA00022840"/>
    </source>
</evidence>
<dbReference type="GeneID" id="109742729"/>
<dbReference type="InterPro" id="IPR000719">
    <property type="entry name" value="Prot_kinase_dom"/>
</dbReference>
<evidence type="ECO:0000256" key="15">
    <source>
        <dbReference type="ARBA" id="ARBA00023170"/>
    </source>
</evidence>
<evidence type="ECO:0000256" key="9">
    <source>
        <dbReference type="ARBA" id="ARBA00022737"/>
    </source>
</evidence>
<dbReference type="InterPro" id="IPR001611">
    <property type="entry name" value="Leu-rich_rpt"/>
</dbReference>
<sequence>MKLCVAVLLFYMFQVIHGQPDYQGFISIDCGIPLNSTYQDSITNIVYVSDYGFITTGENRIISSDYMEPSLAKRYSNLRFFPHGPRNCYTLRSLVMGNKYLVRASFYYGNYDGLGKPPVFDLYLGTNYWHEVNYSDAGAFNWMDIILVVPTDYLQVCLVNKGMGNPFISGLDLRPLNTTLYPEVNASQSLVLVNSNRFHMGPTDNSIIRYPSDPLDRIWTTYNAIPNCTKISATSPMHNNLRDVYDVPPSVMQNAATVNSSRIDFSWNPSDPSANINSKYFFIFYFAELQHVPSKAVRQFDIIVNNKTWNSRPYTPTFLFANYFSGVVQGMENYSVSLVATKNATLPPILNAMEMYLVKPITAVATDPEDARAMMAIQDNFGVVKNWMGDPCTPKTFIWRGLNCSYPPANPSEIMGLNLSSFGLVGAISTNFRDLKALQYLDLSHNKLSGPIPNFIGELSSLMFLDLSSNDLSGPIPYSLLQRSQNGSLSLRVGGNPNLCGNGTSCRTVRKKINGTLLAAIVVPIVIAITLFVILFLLRQALKGKAKRKATGHEDGSALLGSREFSYKELKHITNNFSQEIGKGGFGPVFLGYLENGNPVAVKVRSESSSQGGKEFLAEAQHLTRIHHKNLVSLVGYCKDRNHLALVYEYMPEGSLQDHLRATSTSKPLTWKQRLQIALDAAQGLEYLHIACKPALIHRDVKSRNILLTTDLGAKIADFGLTKAFSDSKTHITTEPAGTIGYLDPEYFRSYHISEKSDMYSFGVVLLELITGHAPVIPISDSMSIHIGEWVHESLDHGNIESIVDAKMGGDYDINSVWKAADLALHCKQEVSRERPTMAEVVAQLKECLELENRCSERRGSLSSNDDNLTCPGEGSALEVEEEEEEIQQQQQHGGGIQAAAGPAMR</sequence>